<sequence>MAGKGSSEAARRRPRSRRPRAPRRRRSFGLSGRGRILLIAGLCFIAAAYPLARTELLYLGSLLAGMPLLALAFVRFRRQRMGVARHFSPAVAEAGSPVRVAVEVRNLGSAKTGEAGWRDEWPWSPYGTPTARLRPLTRNRGPFGQDSAVLVDYVLDPPRRGVFEIGPLVVDFGDPFQLARGEIVVGARQKLVVTPRIAILPVTGQSIAADEGSARALQRRNTGGEDELMTREYRYGDPLRRVHWRASAHHGELMVRQEEQRSHAQARILLDTRRAGYRDTAPPVDQEPESDSFEWAVSFAASLALHLQRIGFTVEVIETGLRQLSSPEHPEDFLESLAAVSLVDERPGRGILSLLPDPGRALGSVFAIVADAEPHTVDRLVAQRAQFDVAIAFVVNPHNEIVLGPLHDAGWICIAVRPTDDLAAVWLAAAELREVRRARA</sequence>
<dbReference type="RefSeq" id="WP_344757667.1">
    <property type="nucleotide sequence ID" value="NZ_BAABAE010000005.1"/>
</dbReference>
<keyword evidence="4" id="KW-1185">Reference proteome</keyword>
<feature type="compositionally biased region" description="Basic residues" evidence="1">
    <location>
        <begin position="12"/>
        <end position="27"/>
    </location>
</feature>
<protein>
    <submittedName>
        <fullName evidence="3">DUF58 domain-containing protein</fullName>
    </submittedName>
</protein>
<dbReference type="Proteomes" id="UP001501004">
    <property type="component" value="Unassembled WGS sequence"/>
</dbReference>
<evidence type="ECO:0000313" key="3">
    <source>
        <dbReference type="EMBL" id="GAA3750598.1"/>
    </source>
</evidence>
<feature type="region of interest" description="Disordered" evidence="1">
    <location>
        <begin position="1"/>
        <end position="27"/>
    </location>
</feature>
<dbReference type="PANTHER" id="PTHR34351:SF1">
    <property type="entry name" value="SLR1927 PROTEIN"/>
    <property type="match status" value="1"/>
</dbReference>
<proteinExistence type="predicted"/>
<keyword evidence="2" id="KW-0472">Membrane</keyword>
<name>A0ABP7G391_9MICO</name>
<dbReference type="EMBL" id="BAABAE010000005">
    <property type="protein sequence ID" value="GAA3750598.1"/>
    <property type="molecule type" value="Genomic_DNA"/>
</dbReference>
<gene>
    <name evidence="3" type="ORF">GCM10022239_27290</name>
</gene>
<dbReference type="PANTHER" id="PTHR34351">
    <property type="entry name" value="SLR1927 PROTEIN-RELATED"/>
    <property type="match status" value="1"/>
</dbReference>
<evidence type="ECO:0000256" key="2">
    <source>
        <dbReference type="SAM" id="Phobius"/>
    </source>
</evidence>
<reference evidence="4" key="1">
    <citation type="journal article" date="2019" name="Int. J. Syst. Evol. Microbiol.">
        <title>The Global Catalogue of Microorganisms (GCM) 10K type strain sequencing project: providing services to taxonomists for standard genome sequencing and annotation.</title>
        <authorList>
            <consortium name="The Broad Institute Genomics Platform"/>
            <consortium name="The Broad Institute Genome Sequencing Center for Infectious Disease"/>
            <person name="Wu L."/>
            <person name="Ma J."/>
        </authorList>
    </citation>
    <scope>NUCLEOTIDE SEQUENCE [LARGE SCALE GENOMIC DNA]</scope>
    <source>
        <strain evidence="4">JCM 16949</strain>
    </source>
</reference>
<accession>A0ABP7G391</accession>
<keyword evidence="2" id="KW-1133">Transmembrane helix</keyword>
<evidence type="ECO:0000256" key="1">
    <source>
        <dbReference type="SAM" id="MobiDB-lite"/>
    </source>
</evidence>
<keyword evidence="2" id="KW-0812">Transmembrane</keyword>
<organism evidence="3 4">
    <name type="scientific">Leifsonella bigeumensis</name>
    <dbReference type="NCBI Taxonomy" id="433643"/>
    <lineage>
        <taxon>Bacteria</taxon>
        <taxon>Bacillati</taxon>
        <taxon>Actinomycetota</taxon>
        <taxon>Actinomycetes</taxon>
        <taxon>Micrococcales</taxon>
        <taxon>Microbacteriaceae</taxon>
        <taxon>Leifsonella</taxon>
    </lineage>
</organism>
<comment type="caution">
    <text evidence="3">The sequence shown here is derived from an EMBL/GenBank/DDBJ whole genome shotgun (WGS) entry which is preliminary data.</text>
</comment>
<feature type="transmembrane region" description="Helical" evidence="2">
    <location>
        <begin position="58"/>
        <end position="76"/>
    </location>
</feature>
<evidence type="ECO:0000313" key="4">
    <source>
        <dbReference type="Proteomes" id="UP001501004"/>
    </source>
</evidence>